<protein>
    <recommendedName>
        <fullName evidence="12">Tyr recombinase domain-containing protein</fullName>
    </recommendedName>
</protein>
<dbReference type="InterPro" id="IPR011010">
    <property type="entry name" value="DNA_brk_join_enz"/>
</dbReference>
<evidence type="ECO:0000313" key="10">
    <source>
        <dbReference type="EMBL" id="CAH3016120.1"/>
    </source>
</evidence>
<feature type="non-terminal residue" evidence="10">
    <location>
        <position position="368"/>
    </location>
</feature>
<dbReference type="Pfam" id="PF04852">
    <property type="entry name" value="ALOG_dom"/>
    <property type="match status" value="1"/>
</dbReference>
<keyword evidence="11" id="KW-1185">Reference proteome</keyword>
<dbReference type="EMBL" id="CALNXI010000035">
    <property type="protein sequence ID" value="CAH3016120.1"/>
    <property type="molecule type" value="Genomic_DNA"/>
</dbReference>
<evidence type="ECO:0000256" key="7">
    <source>
        <dbReference type="ARBA" id="ARBA00023242"/>
    </source>
</evidence>
<evidence type="ECO:0000256" key="5">
    <source>
        <dbReference type="ARBA" id="ARBA00023163"/>
    </source>
</evidence>
<keyword evidence="6" id="KW-0233">DNA recombination</keyword>
<dbReference type="InterPro" id="IPR006936">
    <property type="entry name" value="ALOG_dom"/>
</dbReference>
<dbReference type="Proteomes" id="UP001159427">
    <property type="component" value="Unassembled WGS sequence"/>
</dbReference>
<dbReference type="SUPFAM" id="SSF56349">
    <property type="entry name" value="DNA breaking-rejoining enzymes"/>
    <property type="match status" value="1"/>
</dbReference>
<dbReference type="PROSITE" id="PS51898">
    <property type="entry name" value="TYR_RECOMBINASE"/>
    <property type="match status" value="1"/>
</dbReference>
<evidence type="ECO:0000259" key="8">
    <source>
        <dbReference type="PROSITE" id="PS51697"/>
    </source>
</evidence>
<dbReference type="Gene3D" id="1.10.443.10">
    <property type="entry name" value="Intergrase catalytic core"/>
    <property type="match status" value="1"/>
</dbReference>
<dbReference type="InterPro" id="IPR002104">
    <property type="entry name" value="Integrase_catalytic"/>
</dbReference>
<keyword evidence="3" id="KW-0805">Transcription regulation</keyword>
<feature type="domain" description="Tyr recombinase" evidence="9">
    <location>
        <begin position="156"/>
        <end position="353"/>
    </location>
</feature>
<name>A0ABN8LGA4_9CNID</name>
<comment type="subcellular location">
    <subcellularLocation>
        <location evidence="1">Nucleus</location>
    </subcellularLocation>
</comment>
<dbReference type="PANTHER" id="PTHR31165:SF2">
    <property type="entry name" value="ALOG DOMAIN-CONTAINING PROTEIN"/>
    <property type="match status" value="1"/>
</dbReference>
<evidence type="ECO:0000256" key="2">
    <source>
        <dbReference type="ARBA" id="ARBA00010308"/>
    </source>
</evidence>
<evidence type="ECO:0000256" key="4">
    <source>
        <dbReference type="ARBA" id="ARBA00023125"/>
    </source>
</evidence>
<keyword evidence="5" id="KW-0804">Transcription</keyword>
<dbReference type="PANTHER" id="PTHR31165">
    <property type="entry name" value="PROTEIN G1-LIKE2"/>
    <property type="match status" value="1"/>
</dbReference>
<keyword evidence="7" id="KW-0539">Nucleus</keyword>
<sequence>MTQMPISVKRRFQEFRSSFERRPYQRQKSALEQQLSTFLASVSPPKTISSCTVDDVIKFLIYKDSSGRTVVHVPTCSGEACACPRRLAAGTVDSLLGKLKSIFNKLGRIDHTNPIAHPRIKEYLNFVRVEQAGMAISPSQAVPLFFVKFQNLIAHLRGKIVDSQSLSRISQYILVRDATFFVIDFFTGDRASDLGRLLASQVFKLKDREGYLLRFTFSKTLRKDPPRSFALVPFCKTDVCPVNWITYYLSVCDLLKIRLASGFFFRASDRSRDISPRPFVGSAVNNRLRGYLTEAKLHDGETPHSFRVGLSTTLRLLGCSQQQVAQYIGWKSGEMAQHYSRSSDAAASLTIFEKVLPSATGLVTVPVS</sequence>
<comment type="similarity">
    <text evidence="2">Belongs to the plant homeotic and developmental regulators ALOG protein family.</text>
</comment>
<evidence type="ECO:0000313" key="11">
    <source>
        <dbReference type="Proteomes" id="UP001159427"/>
    </source>
</evidence>
<evidence type="ECO:0000259" key="9">
    <source>
        <dbReference type="PROSITE" id="PS51898"/>
    </source>
</evidence>
<evidence type="ECO:0000256" key="3">
    <source>
        <dbReference type="ARBA" id="ARBA00023015"/>
    </source>
</evidence>
<proteinExistence type="inferred from homology"/>
<evidence type="ECO:0000256" key="6">
    <source>
        <dbReference type="ARBA" id="ARBA00023172"/>
    </source>
</evidence>
<dbReference type="PROSITE" id="PS51697">
    <property type="entry name" value="ALOG"/>
    <property type="match status" value="1"/>
</dbReference>
<comment type="caution">
    <text evidence="10">The sequence shown here is derived from an EMBL/GenBank/DDBJ whole genome shotgun (WGS) entry which is preliminary data.</text>
</comment>
<keyword evidence="4" id="KW-0238">DNA-binding</keyword>
<feature type="domain" description="ALOG" evidence="8">
    <location>
        <begin position="23"/>
        <end position="143"/>
    </location>
</feature>
<dbReference type="InterPro" id="IPR040222">
    <property type="entry name" value="ALOG"/>
</dbReference>
<dbReference type="InterPro" id="IPR013762">
    <property type="entry name" value="Integrase-like_cat_sf"/>
</dbReference>
<evidence type="ECO:0000256" key="1">
    <source>
        <dbReference type="ARBA" id="ARBA00004123"/>
    </source>
</evidence>
<organism evidence="10 11">
    <name type="scientific">Porites evermanni</name>
    <dbReference type="NCBI Taxonomy" id="104178"/>
    <lineage>
        <taxon>Eukaryota</taxon>
        <taxon>Metazoa</taxon>
        <taxon>Cnidaria</taxon>
        <taxon>Anthozoa</taxon>
        <taxon>Hexacorallia</taxon>
        <taxon>Scleractinia</taxon>
        <taxon>Fungiina</taxon>
        <taxon>Poritidae</taxon>
        <taxon>Porites</taxon>
    </lineage>
</organism>
<reference evidence="10 11" key="1">
    <citation type="submission" date="2022-05" db="EMBL/GenBank/DDBJ databases">
        <authorList>
            <consortium name="Genoscope - CEA"/>
            <person name="William W."/>
        </authorList>
    </citation>
    <scope>NUCLEOTIDE SEQUENCE [LARGE SCALE GENOMIC DNA]</scope>
</reference>
<evidence type="ECO:0008006" key="12">
    <source>
        <dbReference type="Google" id="ProtNLM"/>
    </source>
</evidence>
<dbReference type="Pfam" id="PF00589">
    <property type="entry name" value="Phage_integrase"/>
    <property type="match status" value="1"/>
</dbReference>
<accession>A0ABN8LGA4</accession>
<gene>
    <name evidence="10" type="ORF">PEVE_00025918</name>
</gene>